<sequence length="208" mass="22832">MLRKLKDFQPGTAEVHELKILLHGPIGAGKSSLINSINTVLQGYNTAGALAASSAGQSFTLKLKFHKLKKGGPGTFYPFVFADIMGLEPEESNGVQTEDMIKILQGRIKDGYTQGRQGMVAPQTAHPEIIILEVRQELPSTMKWVWTKDKGDCRSAEPTPRKYGPGPETRVTEVLQIPHPEIMALTPGSEYTAHVPKGQTHSYEHSVM</sequence>
<gene>
    <name evidence="1" type="ORF">PGIGA_G00157700</name>
</gene>
<dbReference type="EMBL" id="CM040479">
    <property type="protein sequence ID" value="MCI4393456.1"/>
    <property type="molecule type" value="Genomic_DNA"/>
</dbReference>
<keyword evidence="2" id="KW-1185">Reference proteome</keyword>
<organism evidence="1 2">
    <name type="scientific">Pangasianodon gigas</name>
    <name type="common">Mekong giant catfish</name>
    <name type="synonym">Pangasius gigas</name>
    <dbReference type="NCBI Taxonomy" id="30993"/>
    <lineage>
        <taxon>Eukaryota</taxon>
        <taxon>Metazoa</taxon>
        <taxon>Chordata</taxon>
        <taxon>Craniata</taxon>
        <taxon>Vertebrata</taxon>
        <taxon>Euteleostomi</taxon>
        <taxon>Actinopterygii</taxon>
        <taxon>Neopterygii</taxon>
        <taxon>Teleostei</taxon>
        <taxon>Ostariophysi</taxon>
        <taxon>Siluriformes</taxon>
        <taxon>Pangasiidae</taxon>
        <taxon>Pangasianodon</taxon>
    </lineage>
</organism>
<accession>A0ACC5XR75</accession>
<proteinExistence type="predicted"/>
<reference evidence="1 2" key="1">
    <citation type="journal article" date="2022" name="bioRxiv">
        <title>An ancient truncated duplication of the anti-Mullerian hormone receptor type 2 gene is a potential conserved master sex determinant in the Pangasiidae catfish family.</title>
        <authorList>
            <person name="Wen M."/>
            <person name="Pan Q."/>
            <person name="Jouanno E."/>
            <person name="Montfort J."/>
            <person name="Zahm M."/>
            <person name="Cabau C."/>
            <person name="Klopp C."/>
            <person name="Iampietro C."/>
            <person name="Roques C."/>
            <person name="Bouchez O."/>
            <person name="Castinel A."/>
            <person name="Donnadieu C."/>
            <person name="Parrinello H."/>
            <person name="Poncet C."/>
            <person name="Belmonte E."/>
            <person name="Gautier V."/>
            <person name="Avarre J.-C."/>
            <person name="Dugue R."/>
            <person name="Gustiano R."/>
            <person name="Ha T.T.T."/>
            <person name="Campet M."/>
            <person name="Sriphairoj K."/>
            <person name="Ribolli J."/>
            <person name="de Almeida F.L."/>
            <person name="Desvignes T."/>
            <person name="Postlethwait J.H."/>
            <person name="Bucao C.F."/>
            <person name="Robinson-Rechavi M."/>
            <person name="Bobe J."/>
            <person name="Herpin A."/>
            <person name="Guiguen Y."/>
        </authorList>
    </citation>
    <scope>NUCLEOTIDE SEQUENCE [LARGE SCALE GENOMIC DNA]</scope>
    <source>
        <strain evidence="1">YG-Dec2019</strain>
    </source>
</reference>
<comment type="caution">
    <text evidence="1">The sequence shown here is derived from an EMBL/GenBank/DDBJ whole genome shotgun (WGS) entry which is preliminary data.</text>
</comment>
<evidence type="ECO:0000313" key="1">
    <source>
        <dbReference type="EMBL" id="MCI4393456.1"/>
    </source>
</evidence>
<dbReference type="Proteomes" id="UP000829447">
    <property type="component" value="Linkage Group LG26"/>
</dbReference>
<evidence type="ECO:0000313" key="2">
    <source>
        <dbReference type="Proteomes" id="UP000829447"/>
    </source>
</evidence>
<protein>
    <submittedName>
        <fullName evidence="1">Uncharacterized protein</fullName>
    </submittedName>
</protein>
<name>A0ACC5XR75_PANGG</name>